<evidence type="ECO:0000256" key="3">
    <source>
        <dbReference type="ARBA" id="ARBA00022692"/>
    </source>
</evidence>
<dbReference type="InterPro" id="IPR050746">
    <property type="entry name" value="DAACS"/>
</dbReference>
<organism evidence="7 8">
    <name type="scientific">Clostridium septicum</name>
    <dbReference type="NCBI Taxonomy" id="1504"/>
    <lineage>
        <taxon>Bacteria</taxon>
        <taxon>Bacillati</taxon>
        <taxon>Bacillota</taxon>
        <taxon>Clostridia</taxon>
        <taxon>Eubacteriales</taxon>
        <taxon>Clostridiaceae</taxon>
        <taxon>Clostridium</taxon>
    </lineage>
</organism>
<evidence type="ECO:0000256" key="1">
    <source>
        <dbReference type="ARBA" id="ARBA00004141"/>
    </source>
</evidence>
<evidence type="ECO:0000313" key="8">
    <source>
        <dbReference type="Proteomes" id="UP001055437"/>
    </source>
</evidence>
<dbReference type="GeneID" id="303562236"/>
<keyword evidence="4 6" id="KW-1133">Transmembrane helix</keyword>
<feature type="transmembrane region" description="Helical" evidence="6">
    <location>
        <begin position="68"/>
        <end position="97"/>
    </location>
</feature>
<sequence>MVFSTTSSNSALPVTLETMDDMGVDNSISSFTMPLGSTINMNGTAIMQGAADIFIAQIYGINLRINTILTIILTATLASIGTAGVAGVGMIILFMVLQSVGLSIDGIGLILNVDRILDMCISTLNTMGDYICIINSFNEEKYYSSGNILINESEGLPN</sequence>
<dbReference type="EMBL" id="CP099799">
    <property type="protein sequence ID" value="USS02484.1"/>
    <property type="molecule type" value="Genomic_DNA"/>
</dbReference>
<keyword evidence="5 6" id="KW-0472">Membrane</keyword>
<dbReference type="Pfam" id="PF00375">
    <property type="entry name" value="SDF"/>
    <property type="match status" value="1"/>
</dbReference>
<evidence type="ECO:0000256" key="6">
    <source>
        <dbReference type="SAM" id="Phobius"/>
    </source>
</evidence>
<dbReference type="SUPFAM" id="SSF118215">
    <property type="entry name" value="Proton glutamate symport protein"/>
    <property type="match status" value="1"/>
</dbReference>
<comment type="subcellular location">
    <subcellularLocation>
        <location evidence="1">Membrane</location>
        <topology evidence="1">Multi-pass membrane protein</topology>
    </subcellularLocation>
</comment>
<dbReference type="InterPro" id="IPR036458">
    <property type="entry name" value="Na:dicarbo_symporter_sf"/>
</dbReference>
<accession>A0ABY5B543</accession>
<dbReference type="PANTHER" id="PTHR11958">
    <property type="entry name" value="SODIUM/DICARBOXYLATE SYMPORTER-RELATED"/>
    <property type="match status" value="1"/>
</dbReference>
<dbReference type="Gene3D" id="1.10.3860.10">
    <property type="entry name" value="Sodium:dicarboxylate symporter"/>
    <property type="match status" value="1"/>
</dbReference>
<keyword evidence="2" id="KW-0813">Transport</keyword>
<dbReference type="InterPro" id="IPR001991">
    <property type="entry name" value="Na-dicarboxylate_symporter"/>
</dbReference>
<evidence type="ECO:0000256" key="4">
    <source>
        <dbReference type="ARBA" id="ARBA00022989"/>
    </source>
</evidence>
<proteinExistence type="predicted"/>
<keyword evidence="3 6" id="KW-0812">Transmembrane</keyword>
<dbReference type="Proteomes" id="UP001055437">
    <property type="component" value="Chromosome"/>
</dbReference>
<dbReference type="PANTHER" id="PTHR11958:SF63">
    <property type="entry name" value="AMINO ACID TRANSPORTER"/>
    <property type="match status" value="1"/>
</dbReference>
<dbReference type="RefSeq" id="WP_242871375.1">
    <property type="nucleotide sequence ID" value="NZ_CABMIZ010000015.1"/>
</dbReference>
<evidence type="ECO:0000256" key="5">
    <source>
        <dbReference type="ARBA" id="ARBA00023136"/>
    </source>
</evidence>
<evidence type="ECO:0000256" key="2">
    <source>
        <dbReference type="ARBA" id="ARBA00022448"/>
    </source>
</evidence>
<dbReference type="PRINTS" id="PR00173">
    <property type="entry name" value="EDTRNSPORT"/>
</dbReference>
<gene>
    <name evidence="7" type="ORF">NH397_08745</name>
</gene>
<reference evidence="7" key="1">
    <citation type="submission" date="2022-06" db="EMBL/GenBank/DDBJ databases">
        <authorList>
            <person name="Holder M.E."/>
            <person name="Ajami N.J."/>
            <person name="Petrosino J.F."/>
        </authorList>
    </citation>
    <scope>NUCLEOTIDE SEQUENCE</scope>
    <source>
        <strain evidence="7">RMA 8861</strain>
    </source>
</reference>
<name>A0ABY5B543_CLOSE</name>
<evidence type="ECO:0000313" key="7">
    <source>
        <dbReference type="EMBL" id="USS02484.1"/>
    </source>
</evidence>
<protein>
    <submittedName>
        <fullName evidence="7">Dicarboxylate/amino acid:cation symporter</fullName>
    </submittedName>
</protein>
<keyword evidence="8" id="KW-1185">Reference proteome</keyword>